<keyword evidence="5" id="KW-1185">Reference proteome</keyword>
<dbReference type="GO" id="GO:0000455">
    <property type="term" value="P:enzyme-directed rRNA pseudouridine synthesis"/>
    <property type="evidence" value="ECO:0007669"/>
    <property type="project" value="TreeGrafter"/>
</dbReference>
<feature type="chain" id="PRO_5035173894" description="Pseudouridine synthase RsuA/RluA-like domain-containing protein" evidence="2">
    <location>
        <begin position="16"/>
        <end position="324"/>
    </location>
</feature>
<name>A0A8J2WE18_9STRA</name>
<accession>A0A8J2WE18</accession>
<dbReference type="InterPro" id="IPR050188">
    <property type="entry name" value="RluA_PseudoU_synthase"/>
</dbReference>
<dbReference type="SUPFAM" id="SSF55120">
    <property type="entry name" value="Pseudouridine synthase"/>
    <property type="match status" value="1"/>
</dbReference>
<gene>
    <name evidence="4" type="ORF">PECAL_1P09450</name>
</gene>
<comment type="caution">
    <text evidence="4">The sequence shown here is derived from an EMBL/GenBank/DDBJ whole genome shotgun (WGS) entry which is preliminary data.</text>
</comment>
<dbReference type="CDD" id="cd02869">
    <property type="entry name" value="PseudoU_synth_RluA_like"/>
    <property type="match status" value="1"/>
</dbReference>
<evidence type="ECO:0000259" key="3">
    <source>
        <dbReference type="Pfam" id="PF00849"/>
    </source>
</evidence>
<dbReference type="GO" id="GO:0003723">
    <property type="term" value="F:RNA binding"/>
    <property type="evidence" value="ECO:0007669"/>
    <property type="project" value="InterPro"/>
</dbReference>
<evidence type="ECO:0000256" key="1">
    <source>
        <dbReference type="ARBA" id="ARBA00010876"/>
    </source>
</evidence>
<dbReference type="Proteomes" id="UP000789595">
    <property type="component" value="Unassembled WGS sequence"/>
</dbReference>
<organism evidence="4 5">
    <name type="scientific">Pelagomonas calceolata</name>
    <dbReference type="NCBI Taxonomy" id="35677"/>
    <lineage>
        <taxon>Eukaryota</taxon>
        <taxon>Sar</taxon>
        <taxon>Stramenopiles</taxon>
        <taxon>Ochrophyta</taxon>
        <taxon>Pelagophyceae</taxon>
        <taxon>Pelagomonadales</taxon>
        <taxon>Pelagomonadaceae</taxon>
        <taxon>Pelagomonas</taxon>
    </lineage>
</organism>
<sequence length="324" mass="34170">MWCLLLAAFTSSASALSALKGRPAVVQFHDALLNGLDATDALARLESMETGAGATPDVVTYSLVAATLLDAGLGEDADGVLERGATFSKKRAAYRKPTKRAVVSKAAAGLTRLHEDDHLVAVSKPNGVLSMTEGTTKGVATLPDAVEHAYGVELSDLGGPLARGVVHRLDRDVSGCMVLAKTRRAHALLVRAFAARRVEKTYLAVGVVQDGASLTGPTIIDEPIQAKPAETEVEPLAQTADFALLRCKARTGRKHQVRKHCAALGFPLVGEVSPPKKRVIESPSHKGIMLHAQTLRVPGVVDVSCPPPDWWGAVPLGLVLDDVL</sequence>
<dbReference type="GO" id="GO:0009982">
    <property type="term" value="F:pseudouridine synthase activity"/>
    <property type="evidence" value="ECO:0007669"/>
    <property type="project" value="InterPro"/>
</dbReference>
<evidence type="ECO:0000256" key="2">
    <source>
        <dbReference type="SAM" id="SignalP"/>
    </source>
</evidence>
<dbReference type="OrthoDB" id="418349at2759"/>
<dbReference type="Pfam" id="PF00849">
    <property type="entry name" value="PseudoU_synth_2"/>
    <property type="match status" value="1"/>
</dbReference>
<dbReference type="InterPro" id="IPR006224">
    <property type="entry name" value="PsdUridine_synth_RluA-like_CS"/>
</dbReference>
<dbReference type="PROSITE" id="PS01129">
    <property type="entry name" value="PSI_RLU"/>
    <property type="match status" value="1"/>
</dbReference>
<evidence type="ECO:0000313" key="4">
    <source>
        <dbReference type="EMBL" id="CAH0364575.1"/>
    </source>
</evidence>
<comment type="similarity">
    <text evidence="1">Belongs to the pseudouridine synthase RluA family.</text>
</comment>
<reference evidence="4" key="1">
    <citation type="submission" date="2021-11" db="EMBL/GenBank/DDBJ databases">
        <authorList>
            <consortium name="Genoscope - CEA"/>
            <person name="William W."/>
        </authorList>
    </citation>
    <scope>NUCLEOTIDE SEQUENCE</scope>
</reference>
<dbReference type="InterPro" id="IPR020103">
    <property type="entry name" value="PsdUridine_synth_cat_dom_sf"/>
</dbReference>
<protein>
    <recommendedName>
        <fullName evidence="3">Pseudouridine synthase RsuA/RluA-like domain-containing protein</fullName>
    </recommendedName>
</protein>
<dbReference type="InterPro" id="IPR006145">
    <property type="entry name" value="PsdUridine_synth_RsuA/RluA"/>
</dbReference>
<dbReference type="EMBL" id="CAKKNE010000001">
    <property type="protein sequence ID" value="CAH0364575.1"/>
    <property type="molecule type" value="Genomic_DNA"/>
</dbReference>
<keyword evidence="2" id="KW-0732">Signal</keyword>
<dbReference type="PANTHER" id="PTHR21600:SF87">
    <property type="entry name" value="RNA PSEUDOURIDYLATE SYNTHASE DOMAIN-CONTAINING PROTEIN 1"/>
    <property type="match status" value="1"/>
</dbReference>
<feature type="domain" description="Pseudouridine synthase RsuA/RluA-like" evidence="3">
    <location>
        <begin position="118"/>
        <end position="263"/>
    </location>
</feature>
<dbReference type="Gene3D" id="3.30.2350.10">
    <property type="entry name" value="Pseudouridine synthase"/>
    <property type="match status" value="1"/>
</dbReference>
<dbReference type="PANTHER" id="PTHR21600">
    <property type="entry name" value="MITOCHONDRIAL RNA PSEUDOURIDINE SYNTHASE"/>
    <property type="match status" value="1"/>
</dbReference>
<evidence type="ECO:0000313" key="5">
    <source>
        <dbReference type="Proteomes" id="UP000789595"/>
    </source>
</evidence>
<feature type="signal peptide" evidence="2">
    <location>
        <begin position="1"/>
        <end position="15"/>
    </location>
</feature>
<dbReference type="AlphaFoldDB" id="A0A8J2WE18"/>
<proteinExistence type="inferred from homology"/>